<protein>
    <submittedName>
        <fullName evidence="2">Uncharacterized protein</fullName>
    </submittedName>
</protein>
<dbReference type="Proteomes" id="UP001174997">
    <property type="component" value="Unassembled WGS sequence"/>
</dbReference>
<evidence type="ECO:0000313" key="2">
    <source>
        <dbReference type="EMBL" id="KAK0659711.1"/>
    </source>
</evidence>
<sequence length="304" mass="34321">MDENLVTTASTTIPNEPAVKNGQLLMDSALAERLLAEIRLLNTNLVNLNTSIVTPLRKPDPPAESTPSSDPALLDVPLASGTHCHQLLDRIKEMAAILDNRPSHKHISAILSDFQTSSNEYKPELPDLSLFPLPTPFRFSSNIPRPRTTRVVRSTSLSIHPALFGIFIILPRRDEKDTIDDRKVRLCLQTSPAKADACKRFLQDEWPKEVRSGKWANPNADAFPSCPFWSFKKPGLIRSIEFYSFYVHLEQDTLVLRSPLWSFSEWPCQRWTCPQNRSLPEAECEDDPQPAFPGPDEVKAGQIW</sequence>
<comment type="caution">
    <text evidence="2">The sequence shown here is derived from an EMBL/GenBank/DDBJ whole genome shotgun (WGS) entry which is preliminary data.</text>
</comment>
<feature type="region of interest" description="Disordered" evidence="1">
    <location>
        <begin position="280"/>
        <end position="304"/>
    </location>
</feature>
<dbReference type="AlphaFoldDB" id="A0AA39YX96"/>
<organism evidence="2 3">
    <name type="scientific">Cercophora samala</name>
    <dbReference type="NCBI Taxonomy" id="330535"/>
    <lineage>
        <taxon>Eukaryota</taxon>
        <taxon>Fungi</taxon>
        <taxon>Dikarya</taxon>
        <taxon>Ascomycota</taxon>
        <taxon>Pezizomycotina</taxon>
        <taxon>Sordariomycetes</taxon>
        <taxon>Sordariomycetidae</taxon>
        <taxon>Sordariales</taxon>
        <taxon>Lasiosphaeriaceae</taxon>
        <taxon>Cercophora</taxon>
    </lineage>
</organism>
<feature type="region of interest" description="Disordered" evidence="1">
    <location>
        <begin position="53"/>
        <end position="73"/>
    </location>
</feature>
<dbReference type="EMBL" id="JAULSY010000180">
    <property type="protein sequence ID" value="KAK0659711.1"/>
    <property type="molecule type" value="Genomic_DNA"/>
</dbReference>
<name>A0AA39YX96_9PEZI</name>
<keyword evidence="3" id="KW-1185">Reference proteome</keyword>
<reference evidence="2" key="1">
    <citation type="submission" date="2023-06" db="EMBL/GenBank/DDBJ databases">
        <title>Genome-scale phylogeny and comparative genomics of the fungal order Sordariales.</title>
        <authorList>
            <consortium name="Lawrence Berkeley National Laboratory"/>
            <person name="Hensen N."/>
            <person name="Bonometti L."/>
            <person name="Westerberg I."/>
            <person name="Brannstrom I.O."/>
            <person name="Guillou S."/>
            <person name="Cros-Aarteil S."/>
            <person name="Calhoun S."/>
            <person name="Haridas S."/>
            <person name="Kuo A."/>
            <person name="Mondo S."/>
            <person name="Pangilinan J."/>
            <person name="Riley R."/>
            <person name="Labutti K."/>
            <person name="Andreopoulos B."/>
            <person name="Lipzen A."/>
            <person name="Chen C."/>
            <person name="Yanf M."/>
            <person name="Daum C."/>
            <person name="Ng V."/>
            <person name="Clum A."/>
            <person name="Steindorff A."/>
            <person name="Ohm R."/>
            <person name="Martin F."/>
            <person name="Silar P."/>
            <person name="Natvig D."/>
            <person name="Lalanne C."/>
            <person name="Gautier V."/>
            <person name="Ament-Velasquez S.L."/>
            <person name="Kruys A."/>
            <person name="Hutchinson M.I."/>
            <person name="Powell A.J."/>
            <person name="Barry K."/>
            <person name="Miller A.N."/>
            <person name="Grigoriev I.V."/>
            <person name="Debuchy R."/>
            <person name="Gladieux P."/>
            <person name="Thoren M.H."/>
            <person name="Johannesson H."/>
        </authorList>
    </citation>
    <scope>NUCLEOTIDE SEQUENCE</scope>
    <source>
        <strain evidence="2">CBS 307.81</strain>
    </source>
</reference>
<evidence type="ECO:0000313" key="3">
    <source>
        <dbReference type="Proteomes" id="UP001174997"/>
    </source>
</evidence>
<proteinExistence type="predicted"/>
<evidence type="ECO:0000256" key="1">
    <source>
        <dbReference type="SAM" id="MobiDB-lite"/>
    </source>
</evidence>
<gene>
    <name evidence="2" type="ORF">QBC41DRAFT_46916</name>
</gene>
<accession>A0AA39YX96</accession>